<name>A0A9X8N7V7_9ACTN</name>
<gene>
    <name evidence="1" type="ORF">SAMN05216268_126119</name>
</gene>
<comment type="caution">
    <text evidence="1">The sequence shown here is derived from an EMBL/GenBank/DDBJ whole genome shotgun (WGS) entry which is preliminary data.</text>
</comment>
<sequence>MHCNSGQRAQLHTLVIDAVNNPHHNSCTHNYDARSYVHAA</sequence>
<proteinExistence type="predicted"/>
<protein>
    <submittedName>
        <fullName evidence="1">Uncharacterized protein</fullName>
    </submittedName>
</protein>
<dbReference type="Proteomes" id="UP000184388">
    <property type="component" value="Unassembled WGS sequence"/>
</dbReference>
<dbReference type="EMBL" id="FRBK01000026">
    <property type="protein sequence ID" value="SHN24613.1"/>
    <property type="molecule type" value="Genomic_DNA"/>
</dbReference>
<dbReference type="AlphaFoldDB" id="A0A9X8N7V7"/>
<evidence type="ECO:0000313" key="2">
    <source>
        <dbReference type="Proteomes" id="UP000184388"/>
    </source>
</evidence>
<organism evidence="1 2">
    <name type="scientific">Streptomyces yunnanensis</name>
    <dbReference type="NCBI Taxonomy" id="156453"/>
    <lineage>
        <taxon>Bacteria</taxon>
        <taxon>Bacillati</taxon>
        <taxon>Actinomycetota</taxon>
        <taxon>Actinomycetes</taxon>
        <taxon>Kitasatosporales</taxon>
        <taxon>Streptomycetaceae</taxon>
        <taxon>Streptomyces</taxon>
    </lineage>
</organism>
<reference evidence="2" key="1">
    <citation type="submission" date="2016-11" db="EMBL/GenBank/DDBJ databases">
        <authorList>
            <person name="Jaros S."/>
            <person name="Januszkiewicz K."/>
            <person name="Wedrychowicz H."/>
        </authorList>
    </citation>
    <scope>NUCLEOTIDE SEQUENCE [LARGE SCALE GENOMIC DNA]</scope>
    <source>
        <strain evidence="2">CGMCC 4.3555</strain>
    </source>
</reference>
<accession>A0A9X8N7V7</accession>
<evidence type="ECO:0000313" key="1">
    <source>
        <dbReference type="EMBL" id="SHN24613.1"/>
    </source>
</evidence>